<feature type="domain" description="NADH-ubiquinone oxidoreductase 21kDa subunit C-terminal fungi" evidence="3">
    <location>
        <begin position="100"/>
        <end position="175"/>
    </location>
</feature>
<dbReference type="KEGG" id="opa:HPODL_00687"/>
<dbReference type="OrthoDB" id="196140at2759"/>
<keyword evidence="1" id="KW-0812">Transmembrane</keyword>
<dbReference type="AlphaFoldDB" id="W1QJW3"/>
<feature type="transmembrane region" description="Helical" evidence="1">
    <location>
        <begin position="21"/>
        <end position="41"/>
    </location>
</feature>
<dbReference type="Proteomes" id="UP000008673">
    <property type="component" value="Unassembled WGS sequence"/>
</dbReference>
<comment type="caution">
    <text evidence="4">The sequence shown here is derived from an EMBL/GenBank/DDBJ whole genome shotgun (WGS) entry which is preliminary data.</text>
</comment>
<feature type="transmembrane region" description="Helical" evidence="1">
    <location>
        <begin position="61"/>
        <end position="79"/>
    </location>
</feature>
<keyword evidence="1" id="KW-1133">Transmembrane helix</keyword>
<sequence length="186" mass="21107">MARQTFELIDQDPEFTKVVRYFRLSDYAAWVTGTLFLPLGLFGLEKYEPASGAKIGRPPAVHLRAAGVLGFIGGFLIAYKRSVLRFKGQTENGREVKKDRYEIKKLLSQNLNPYGASSLTPYLQDVASRNSKDSHMMLGLIPWFNFVNHQNHGIDLKKYYEVREGEEKWGISLSPPKVGEVNPIDQ</sequence>
<dbReference type="HOGENOM" id="CLU_087364_1_0_1"/>
<dbReference type="PANTHER" id="PTHR34062:SF1">
    <property type="entry name" value="NADH-UBIQUINONE OXIDOREDUCTASE 21KDA SUBUNIT N-TERMINAL DOMAIN-CONTAINING PROTEIN"/>
    <property type="match status" value="1"/>
</dbReference>
<dbReference type="PANTHER" id="PTHR34062">
    <property type="entry name" value="OXIDOREDUCTASE 21 KDA SUBUNIT, PUTATIVE (AFU_ORTHOLOGUE AFUA_4G04750)-RELATED"/>
    <property type="match status" value="1"/>
</dbReference>
<evidence type="ECO:0000313" key="5">
    <source>
        <dbReference type="Proteomes" id="UP000008673"/>
    </source>
</evidence>
<dbReference type="Pfam" id="PF10785">
    <property type="entry name" value="NADH-u_ox-rdase"/>
    <property type="match status" value="1"/>
</dbReference>
<organism evidence="4 5">
    <name type="scientific">Ogataea parapolymorpha (strain ATCC 26012 / BCRC 20466 / JCM 22074 / NRRL Y-7560 / DL-1)</name>
    <name type="common">Yeast</name>
    <name type="synonym">Hansenula polymorpha</name>
    <dbReference type="NCBI Taxonomy" id="871575"/>
    <lineage>
        <taxon>Eukaryota</taxon>
        <taxon>Fungi</taxon>
        <taxon>Dikarya</taxon>
        <taxon>Ascomycota</taxon>
        <taxon>Saccharomycotina</taxon>
        <taxon>Pichiomycetes</taxon>
        <taxon>Pichiales</taxon>
        <taxon>Pichiaceae</taxon>
        <taxon>Ogataea</taxon>
    </lineage>
</organism>
<dbReference type="Pfam" id="PF12853">
    <property type="entry name" value="NADH_u_ox_C"/>
    <property type="match status" value="1"/>
</dbReference>
<reference evidence="4 5" key="1">
    <citation type="journal article" date="2013" name="BMC Genomics">
        <title>Genome sequence and analysis of methylotrophic yeast Hansenula polymorpha DL1.</title>
        <authorList>
            <person name="Ravin N.V."/>
            <person name="Eldarov M.A."/>
            <person name="Kadnikov V.V."/>
            <person name="Beletsky A.V."/>
            <person name="Schneider J."/>
            <person name="Mardanova E.S."/>
            <person name="Smekalova E.M."/>
            <person name="Zvereva M.I."/>
            <person name="Dontsova O.A."/>
            <person name="Mardanov A.V."/>
            <person name="Skryabin K.G."/>
        </authorList>
    </citation>
    <scope>NUCLEOTIDE SEQUENCE [LARGE SCALE GENOMIC DNA]</scope>
    <source>
        <strain evidence="5">ATCC 26012 / BCRC 20466 / JCM 22074 / NRRL Y-7560 / DL-1</strain>
    </source>
</reference>
<name>W1QJW3_OGAPD</name>
<accession>W1QJW3</accession>
<gene>
    <name evidence="4" type="ORF">HPODL_00687</name>
</gene>
<dbReference type="InterPro" id="IPR019721">
    <property type="entry name" value="NADH-UbQ_OxRdtase_su21_N"/>
</dbReference>
<keyword evidence="5" id="KW-1185">Reference proteome</keyword>
<protein>
    <submittedName>
        <fullName evidence="4">Uncharacterized protein</fullName>
    </submittedName>
</protein>
<dbReference type="OMA" id="THEYHGI"/>
<dbReference type="EMBL" id="AEOI02000005">
    <property type="protein sequence ID" value="ESX01289.1"/>
    <property type="molecule type" value="Genomic_DNA"/>
</dbReference>
<keyword evidence="1" id="KW-0472">Membrane</keyword>
<dbReference type="eggNOG" id="ENOG502S1BF">
    <property type="taxonomic scope" value="Eukaryota"/>
</dbReference>
<dbReference type="GeneID" id="25770156"/>
<dbReference type="InterPro" id="IPR024549">
    <property type="entry name" value="NADH-UbQ_OxRdtase_su21_C_fun"/>
</dbReference>
<evidence type="ECO:0000313" key="4">
    <source>
        <dbReference type="EMBL" id="ESX01289.1"/>
    </source>
</evidence>
<evidence type="ECO:0000259" key="3">
    <source>
        <dbReference type="Pfam" id="PF12853"/>
    </source>
</evidence>
<evidence type="ECO:0000259" key="2">
    <source>
        <dbReference type="Pfam" id="PF10785"/>
    </source>
</evidence>
<dbReference type="RefSeq" id="XP_013936123.1">
    <property type="nucleotide sequence ID" value="XM_014080648.1"/>
</dbReference>
<proteinExistence type="predicted"/>
<dbReference type="InterPro" id="IPR053229">
    <property type="entry name" value="NADH-Q_oxidrdct_subunit"/>
</dbReference>
<evidence type="ECO:0000256" key="1">
    <source>
        <dbReference type="SAM" id="Phobius"/>
    </source>
</evidence>
<dbReference type="STRING" id="871575.W1QJW3"/>
<feature type="domain" description="NADH-ubiquinone oxidoreductase 21kDa subunit N-terminal" evidence="2">
    <location>
        <begin position="4"/>
        <end position="91"/>
    </location>
</feature>